<accession>A0ABV4BA07</accession>
<protein>
    <submittedName>
        <fullName evidence="1">Uncharacterized protein</fullName>
    </submittedName>
</protein>
<dbReference type="Proteomes" id="UP001564408">
    <property type="component" value="Unassembled WGS sequence"/>
</dbReference>
<proteinExistence type="predicted"/>
<comment type="caution">
    <text evidence="1">The sequence shown here is derived from an EMBL/GenBank/DDBJ whole genome shotgun (WGS) entry which is preliminary data.</text>
</comment>
<gene>
    <name evidence="1" type="ORF">ABC977_02335</name>
</gene>
<name>A0ABV4BA07_9GAMM</name>
<reference evidence="1 2" key="1">
    <citation type="submission" date="2024-05" db="EMBL/GenBank/DDBJ databases">
        <title>Genome Sequence and Characterization of the New Strain Purple Sulfur Bacterium of Genus Thioalkalicoccus.</title>
        <authorList>
            <person name="Bryantseva I.A."/>
            <person name="Kyndt J.A."/>
            <person name="Imhoff J.F."/>
        </authorList>
    </citation>
    <scope>NUCLEOTIDE SEQUENCE [LARGE SCALE GENOMIC DNA]</scope>
    <source>
        <strain evidence="1 2">Um2</strain>
    </source>
</reference>
<evidence type="ECO:0000313" key="2">
    <source>
        <dbReference type="Proteomes" id="UP001564408"/>
    </source>
</evidence>
<organism evidence="1 2">
    <name type="scientific">Thioalkalicoccus limnaeus</name>
    <dbReference type="NCBI Taxonomy" id="120681"/>
    <lineage>
        <taxon>Bacteria</taxon>
        <taxon>Pseudomonadati</taxon>
        <taxon>Pseudomonadota</taxon>
        <taxon>Gammaproteobacteria</taxon>
        <taxon>Chromatiales</taxon>
        <taxon>Chromatiaceae</taxon>
        <taxon>Thioalkalicoccus</taxon>
    </lineage>
</organism>
<dbReference type="RefSeq" id="WP_369665627.1">
    <property type="nucleotide sequence ID" value="NZ_JBDKXB010000002.1"/>
</dbReference>
<keyword evidence="2" id="KW-1185">Reference proteome</keyword>
<evidence type="ECO:0000313" key="1">
    <source>
        <dbReference type="EMBL" id="MEY6431241.1"/>
    </source>
</evidence>
<sequence length="270" mass="30503">MLDYAANARTYWPKDKIRALAAEASGGTDQLEIKLQEFLGADEVNGEQIDTEAYWDAVERHLRNGEVRLLFVADHIPTELRRIIEFLNEHMPLVEVLGVEVRQYEGKSVRALVPRVIGQTGFAKQQKPAAARSYRKLTQEEFLARCLPKAAEFFAGLFKQAPFEGYQLSWNPKSFSLRLPMAEGQLVSLFYGWPAAEDGSGVPTFQVYLGYFEDPKEASDLRDKLLSIRDFKEMGEHTLAIHLNEEEAGEMLPMLEGILKLGKQHLSGAE</sequence>
<dbReference type="EMBL" id="JBDKXB010000002">
    <property type="protein sequence ID" value="MEY6431241.1"/>
    <property type="molecule type" value="Genomic_DNA"/>
</dbReference>